<keyword evidence="11" id="KW-1185">Reference proteome</keyword>
<dbReference type="InterPro" id="IPR033250">
    <property type="entry name" value="CEP"/>
</dbReference>
<dbReference type="GO" id="GO:1902025">
    <property type="term" value="P:nitrate import"/>
    <property type="evidence" value="ECO:0007669"/>
    <property type="project" value="TreeGrafter"/>
</dbReference>
<dbReference type="AlphaFoldDB" id="A0A151TIH8"/>
<keyword evidence="5" id="KW-0372">Hormone</keyword>
<comment type="similarity">
    <text evidence="2">Belongs to the C-terminally encoded plant signaling peptide (CEP) family.</text>
</comment>
<reference evidence="10 11" key="1">
    <citation type="journal article" date="2012" name="Nat. Biotechnol.">
        <title>Draft genome sequence of pigeonpea (Cajanus cajan), an orphan legume crop of resource-poor farmers.</title>
        <authorList>
            <person name="Varshney R.K."/>
            <person name="Chen W."/>
            <person name="Li Y."/>
            <person name="Bharti A.K."/>
            <person name="Saxena R.K."/>
            <person name="Schlueter J.A."/>
            <person name="Donoghue M.T."/>
            <person name="Azam S."/>
            <person name="Fan G."/>
            <person name="Whaley A.M."/>
            <person name="Farmer A.D."/>
            <person name="Sheridan J."/>
            <person name="Iwata A."/>
            <person name="Tuteja R."/>
            <person name="Penmetsa R.V."/>
            <person name="Wu W."/>
            <person name="Upadhyaya H.D."/>
            <person name="Yang S.P."/>
            <person name="Shah T."/>
            <person name="Saxena K.B."/>
            <person name="Michael T."/>
            <person name="McCombie W.R."/>
            <person name="Yang B."/>
            <person name="Zhang G."/>
            <person name="Yang H."/>
            <person name="Wang J."/>
            <person name="Spillane C."/>
            <person name="Cook D.R."/>
            <person name="May G.D."/>
            <person name="Xu X."/>
            <person name="Jackson S.A."/>
        </authorList>
    </citation>
    <scope>NUCLEOTIDE SEQUENCE [LARGE SCALE GENOMIC DNA]</scope>
    <source>
        <strain evidence="11">cv. Asha</strain>
    </source>
</reference>
<evidence type="ECO:0000256" key="4">
    <source>
        <dbReference type="ARBA" id="ARBA00022525"/>
    </source>
</evidence>
<keyword evidence="7" id="KW-0379">Hydroxylation</keyword>
<evidence type="ECO:0000256" key="2">
    <source>
        <dbReference type="ARBA" id="ARBA00008963"/>
    </source>
</evidence>
<feature type="signal peptide" evidence="9">
    <location>
        <begin position="1"/>
        <end position="22"/>
    </location>
</feature>
<dbReference type="GO" id="GO:0048046">
    <property type="term" value="C:apoplast"/>
    <property type="evidence" value="ECO:0007669"/>
    <property type="project" value="UniProtKB-SubCell"/>
</dbReference>
<evidence type="ECO:0000256" key="7">
    <source>
        <dbReference type="ARBA" id="ARBA00023278"/>
    </source>
</evidence>
<evidence type="ECO:0000256" key="9">
    <source>
        <dbReference type="SAM" id="SignalP"/>
    </source>
</evidence>
<protein>
    <submittedName>
        <fullName evidence="10">Uncharacterized protein</fullName>
    </submittedName>
</protein>
<proteinExistence type="inferred from homology"/>
<dbReference type="PANTHER" id="PTHR33348:SF44">
    <property type="entry name" value="PRECURSOR OF CEP6"/>
    <property type="match status" value="1"/>
</dbReference>
<feature type="region of interest" description="Disordered" evidence="8">
    <location>
        <begin position="123"/>
        <end position="149"/>
    </location>
</feature>
<dbReference type="GO" id="GO:2000280">
    <property type="term" value="P:regulation of root development"/>
    <property type="evidence" value="ECO:0007669"/>
    <property type="project" value="TreeGrafter"/>
</dbReference>
<evidence type="ECO:0000313" key="10">
    <source>
        <dbReference type="EMBL" id="KYP66860.1"/>
    </source>
</evidence>
<gene>
    <name evidence="10" type="ORF">KK1_013171</name>
</gene>
<accession>A0A151TIH8</accession>
<dbReference type="GO" id="GO:0006995">
    <property type="term" value="P:cellular response to nitrogen starvation"/>
    <property type="evidence" value="ECO:0007669"/>
    <property type="project" value="UniProtKB-ARBA"/>
</dbReference>
<evidence type="ECO:0000256" key="8">
    <source>
        <dbReference type="SAM" id="MobiDB-lite"/>
    </source>
</evidence>
<feature type="region of interest" description="Disordered" evidence="8">
    <location>
        <begin position="78"/>
        <end position="100"/>
    </location>
</feature>
<dbReference type="OMA" id="TICQCAI"/>
<sequence>MGEFRAMHKYLTIFVALFACHGSLFAHGRQIKPLNQHSWLNTNTEGHSIINVSDDLKVTEGPIVPKYEFAEVGSDSGAHYGDAFRPTTPGSSPGVGHKKFEEEKGMKVMGVLVHSPDVKVSVINGFSPTEPGHSPGVGHPRQNKSGKQN</sequence>
<dbReference type="Proteomes" id="UP000075243">
    <property type="component" value="Chromosome 6"/>
</dbReference>
<dbReference type="Gramene" id="C.cajan_12779.t">
    <property type="protein sequence ID" value="C.cajan_12779.t.cds1"/>
    <property type="gene ID" value="C.cajan_12779"/>
</dbReference>
<dbReference type="GO" id="GO:1901371">
    <property type="term" value="P:regulation of leaf morphogenesis"/>
    <property type="evidence" value="ECO:0007669"/>
    <property type="project" value="TreeGrafter"/>
</dbReference>
<keyword evidence="4" id="KW-0964">Secreted</keyword>
<name>A0A151TIH8_CAJCA</name>
<keyword evidence="3" id="KW-0052">Apoplast</keyword>
<evidence type="ECO:0000256" key="5">
    <source>
        <dbReference type="ARBA" id="ARBA00022702"/>
    </source>
</evidence>
<keyword evidence="6 9" id="KW-0732">Signal</keyword>
<dbReference type="EMBL" id="CM003608">
    <property type="protein sequence ID" value="KYP66860.1"/>
    <property type="molecule type" value="Genomic_DNA"/>
</dbReference>
<dbReference type="PANTHER" id="PTHR33348">
    <property type="entry name" value="PRECURSOR OF CEP5"/>
    <property type="match status" value="1"/>
</dbReference>
<organism evidence="10 11">
    <name type="scientific">Cajanus cajan</name>
    <name type="common">Pigeon pea</name>
    <name type="synonym">Cajanus indicus</name>
    <dbReference type="NCBI Taxonomy" id="3821"/>
    <lineage>
        <taxon>Eukaryota</taxon>
        <taxon>Viridiplantae</taxon>
        <taxon>Streptophyta</taxon>
        <taxon>Embryophyta</taxon>
        <taxon>Tracheophyta</taxon>
        <taxon>Spermatophyta</taxon>
        <taxon>Magnoliopsida</taxon>
        <taxon>eudicotyledons</taxon>
        <taxon>Gunneridae</taxon>
        <taxon>Pentapetalae</taxon>
        <taxon>rosids</taxon>
        <taxon>fabids</taxon>
        <taxon>Fabales</taxon>
        <taxon>Fabaceae</taxon>
        <taxon>Papilionoideae</taxon>
        <taxon>50 kb inversion clade</taxon>
        <taxon>NPAAA clade</taxon>
        <taxon>indigoferoid/millettioid clade</taxon>
        <taxon>Phaseoleae</taxon>
        <taxon>Cajanus</taxon>
    </lineage>
</organism>
<dbReference type="GO" id="GO:0005179">
    <property type="term" value="F:hormone activity"/>
    <property type="evidence" value="ECO:0007669"/>
    <property type="project" value="UniProtKB-KW"/>
</dbReference>
<dbReference type="PROSITE" id="PS51257">
    <property type="entry name" value="PROKAR_LIPOPROTEIN"/>
    <property type="match status" value="1"/>
</dbReference>
<feature type="chain" id="PRO_5007589105" evidence="9">
    <location>
        <begin position="23"/>
        <end position="149"/>
    </location>
</feature>
<dbReference type="GO" id="GO:0048364">
    <property type="term" value="P:root development"/>
    <property type="evidence" value="ECO:0007669"/>
    <property type="project" value="InterPro"/>
</dbReference>
<evidence type="ECO:0000256" key="3">
    <source>
        <dbReference type="ARBA" id="ARBA00022523"/>
    </source>
</evidence>
<evidence type="ECO:0000256" key="6">
    <source>
        <dbReference type="ARBA" id="ARBA00022729"/>
    </source>
</evidence>
<evidence type="ECO:0000256" key="1">
    <source>
        <dbReference type="ARBA" id="ARBA00004271"/>
    </source>
</evidence>
<evidence type="ECO:0000313" key="11">
    <source>
        <dbReference type="Proteomes" id="UP000075243"/>
    </source>
</evidence>
<comment type="subcellular location">
    <subcellularLocation>
        <location evidence="1">Secreted</location>
        <location evidence="1">Extracellular space</location>
        <location evidence="1">Apoplast</location>
    </subcellularLocation>
</comment>